<dbReference type="PROSITE" id="PS52050">
    <property type="entry name" value="WYL"/>
    <property type="match status" value="1"/>
</dbReference>
<dbReference type="RefSeq" id="WP_262068558.1">
    <property type="nucleotide sequence ID" value="NZ_JAMXOC010000005.1"/>
</dbReference>
<dbReference type="PROSITE" id="PS51000">
    <property type="entry name" value="HTH_DEOR_2"/>
    <property type="match status" value="1"/>
</dbReference>
<dbReference type="InterPro" id="IPR036388">
    <property type="entry name" value="WH-like_DNA-bd_sf"/>
</dbReference>
<sequence length="310" mass="35769">MKLQRLIAILTALLQKDCISASWFSDKFGVSVRTIYRDIEALESAGIPIVTQTGVNGGFSIMEGYKIDKKLFTHQDIATLLTSLYSVSGSSISTAQMNQTLEKIKSLIPEEYHRSIELTSKQLYIDISPWLSNPVITETLKVVQKSLADNHVIRFDYLGRRESSANRTVEPHQLVLKENNWYLKAWCREKQEFRTFKLSRIRNLQITGESFEPREFVSGMSDFKDWQSERSILIDIVITEALRERALDYCREETMTELDSGKIAIHFPFIESDMGYGVLLSMGAECEVIRPVHVREELIRRIEQMRKTYP</sequence>
<dbReference type="PANTHER" id="PTHR34580:SF1">
    <property type="entry name" value="PROTEIN PAFC"/>
    <property type="match status" value="1"/>
</dbReference>
<dbReference type="Pfam" id="PF13280">
    <property type="entry name" value="WYL"/>
    <property type="match status" value="1"/>
</dbReference>
<keyword evidence="1" id="KW-0805">Transcription regulation</keyword>
<dbReference type="InterPro" id="IPR057727">
    <property type="entry name" value="WCX_dom"/>
</dbReference>
<dbReference type="InterPro" id="IPR028349">
    <property type="entry name" value="PafC-like"/>
</dbReference>
<keyword evidence="2" id="KW-0804">Transcription</keyword>
<dbReference type="InterPro" id="IPR001034">
    <property type="entry name" value="DeoR_HTH"/>
</dbReference>
<dbReference type="PIRSF" id="PIRSF016838">
    <property type="entry name" value="PafC"/>
    <property type="match status" value="1"/>
</dbReference>
<dbReference type="InterPro" id="IPR051534">
    <property type="entry name" value="CBASS_pafABC_assoc_protein"/>
</dbReference>
<protein>
    <submittedName>
        <fullName evidence="4">YafY family transcriptional regulator</fullName>
    </submittedName>
</protein>
<comment type="caution">
    <text evidence="4">The sequence shown here is derived from an EMBL/GenBank/DDBJ whole genome shotgun (WGS) entry which is preliminary data.</text>
</comment>
<name>A0ABT1EG97_9FIRM</name>
<feature type="domain" description="HTH deoR-type" evidence="3">
    <location>
        <begin position="2"/>
        <end position="57"/>
    </location>
</feature>
<evidence type="ECO:0000256" key="1">
    <source>
        <dbReference type="ARBA" id="ARBA00023015"/>
    </source>
</evidence>
<dbReference type="InterPro" id="IPR013196">
    <property type="entry name" value="HTH_11"/>
</dbReference>
<organism evidence="4 5">
    <name type="scientific">Ohessyouella blattaphilus</name>
    <dbReference type="NCBI Taxonomy" id="2949333"/>
    <lineage>
        <taxon>Bacteria</taxon>
        <taxon>Bacillati</taxon>
        <taxon>Bacillota</taxon>
        <taxon>Clostridia</taxon>
        <taxon>Lachnospirales</taxon>
        <taxon>Lachnospiraceae</taxon>
        <taxon>Ohessyouella</taxon>
    </lineage>
</organism>
<proteinExistence type="predicted"/>
<dbReference type="Pfam" id="PF25583">
    <property type="entry name" value="WCX"/>
    <property type="match status" value="1"/>
</dbReference>
<accession>A0ABT1EG97</accession>
<evidence type="ECO:0000259" key="3">
    <source>
        <dbReference type="PROSITE" id="PS51000"/>
    </source>
</evidence>
<dbReference type="SUPFAM" id="SSF46785">
    <property type="entry name" value="Winged helix' DNA-binding domain"/>
    <property type="match status" value="1"/>
</dbReference>
<evidence type="ECO:0000313" key="4">
    <source>
        <dbReference type="EMBL" id="MCP1109678.1"/>
    </source>
</evidence>
<dbReference type="Gene3D" id="1.10.10.10">
    <property type="entry name" value="Winged helix-like DNA-binding domain superfamily/Winged helix DNA-binding domain"/>
    <property type="match status" value="1"/>
</dbReference>
<dbReference type="Pfam" id="PF08279">
    <property type="entry name" value="HTH_11"/>
    <property type="match status" value="1"/>
</dbReference>
<dbReference type="EMBL" id="JAMZFV010000005">
    <property type="protein sequence ID" value="MCP1109678.1"/>
    <property type="molecule type" value="Genomic_DNA"/>
</dbReference>
<keyword evidence="5" id="KW-1185">Reference proteome</keyword>
<evidence type="ECO:0000313" key="5">
    <source>
        <dbReference type="Proteomes" id="UP001523565"/>
    </source>
</evidence>
<gene>
    <name evidence="4" type="ORF">NK118_05355</name>
</gene>
<dbReference type="InterPro" id="IPR026881">
    <property type="entry name" value="WYL_dom"/>
</dbReference>
<evidence type="ECO:0000256" key="2">
    <source>
        <dbReference type="ARBA" id="ARBA00023163"/>
    </source>
</evidence>
<dbReference type="PANTHER" id="PTHR34580">
    <property type="match status" value="1"/>
</dbReference>
<dbReference type="Proteomes" id="UP001523565">
    <property type="component" value="Unassembled WGS sequence"/>
</dbReference>
<reference evidence="4 5" key="1">
    <citation type="journal article" date="2022" name="Genome Biol. Evol.">
        <title>Host diet, physiology and behaviors set the stage for Lachnospiraceae cladogenesis.</title>
        <authorList>
            <person name="Vera-Ponce De Leon A."/>
            <person name="Schneider M."/>
            <person name="Jahnes B.C."/>
            <person name="Sadowski V."/>
            <person name="Camuy-Velez L.A."/>
            <person name="Duan J."/>
            <person name="Sabree Z.L."/>
        </authorList>
    </citation>
    <scope>NUCLEOTIDE SEQUENCE [LARGE SCALE GENOMIC DNA]</scope>
    <source>
        <strain evidence="4 5">PAL227</strain>
    </source>
</reference>
<dbReference type="InterPro" id="IPR036390">
    <property type="entry name" value="WH_DNA-bd_sf"/>
</dbReference>